<dbReference type="OrthoDB" id="3245657at2759"/>
<feature type="signal peptide" evidence="3">
    <location>
        <begin position="1"/>
        <end position="18"/>
    </location>
</feature>
<feature type="region of interest" description="Disordered" evidence="1">
    <location>
        <begin position="181"/>
        <end position="200"/>
    </location>
</feature>
<reference evidence="4 5" key="1">
    <citation type="submission" date="2015-04" db="EMBL/GenBank/DDBJ databases">
        <title>Complete genome sequence of Schizopora paradoxa KUC8140, a cosmopolitan wood degrader in East Asia.</title>
        <authorList>
            <consortium name="DOE Joint Genome Institute"/>
            <person name="Min B."/>
            <person name="Park H."/>
            <person name="Jang Y."/>
            <person name="Kim J.-J."/>
            <person name="Kim K.H."/>
            <person name="Pangilinan J."/>
            <person name="Lipzen A."/>
            <person name="Riley R."/>
            <person name="Grigoriev I.V."/>
            <person name="Spatafora J.W."/>
            <person name="Choi I.-G."/>
        </authorList>
    </citation>
    <scope>NUCLEOTIDE SEQUENCE [LARGE SCALE GENOMIC DNA]</scope>
    <source>
        <strain evidence="4 5">KUC8140</strain>
    </source>
</reference>
<name>A0A0H2S338_9AGAM</name>
<evidence type="ECO:0000256" key="3">
    <source>
        <dbReference type="SAM" id="SignalP"/>
    </source>
</evidence>
<keyword evidence="3" id="KW-0732">Signal</keyword>
<evidence type="ECO:0000313" key="5">
    <source>
        <dbReference type="Proteomes" id="UP000053477"/>
    </source>
</evidence>
<evidence type="ECO:0000313" key="4">
    <source>
        <dbReference type="EMBL" id="KLO18720.1"/>
    </source>
</evidence>
<protein>
    <submittedName>
        <fullName evidence="4">Uncharacterized protein</fullName>
    </submittedName>
</protein>
<keyword evidence="2" id="KW-0812">Transmembrane</keyword>
<sequence length="291" mass="31575">MSFVVFVLLTLCCGWVQCRLQNISIDDTNGDPTTSQFVQYNPTSSWSLGTSCNSCEAQFNSSEAYEQTWHDTTFLPGGPMMSASVNFTGSAVYVVCILTGSTENPNGNSDMTFLIDNNTAGVFQQSPDGNSSYSFNHVVFAAENLTMDAHNLTLLNGLSGEAALVLLDRIIYTIEVPDEQPSTVSSQPMTTTISTPNTPLRESNKNTHFVVVVATSVSGSVIFTIAVAATVYHCRRRKRSLSSGVRLDLDPWEGQAPANVENQSSVQSLKRNRPISSLHVENVDASPPPYI</sequence>
<accession>A0A0H2S338</accession>
<dbReference type="STRING" id="27342.A0A0H2S338"/>
<dbReference type="Proteomes" id="UP000053477">
    <property type="component" value="Unassembled WGS sequence"/>
</dbReference>
<keyword evidence="2" id="KW-1133">Transmembrane helix</keyword>
<feature type="chain" id="PRO_5005202164" evidence="3">
    <location>
        <begin position="19"/>
        <end position="291"/>
    </location>
</feature>
<dbReference type="EMBL" id="KQ085892">
    <property type="protein sequence ID" value="KLO18720.1"/>
    <property type="molecule type" value="Genomic_DNA"/>
</dbReference>
<keyword evidence="2" id="KW-0472">Membrane</keyword>
<dbReference type="AlphaFoldDB" id="A0A0H2S338"/>
<feature type="transmembrane region" description="Helical" evidence="2">
    <location>
        <begin position="209"/>
        <end position="232"/>
    </location>
</feature>
<organism evidence="4 5">
    <name type="scientific">Schizopora paradoxa</name>
    <dbReference type="NCBI Taxonomy" id="27342"/>
    <lineage>
        <taxon>Eukaryota</taxon>
        <taxon>Fungi</taxon>
        <taxon>Dikarya</taxon>
        <taxon>Basidiomycota</taxon>
        <taxon>Agaricomycotina</taxon>
        <taxon>Agaricomycetes</taxon>
        <taxon>Hymenochaetales</taxon>
        <taxon>Schizoporaceae</taxon>
        <taxon>Schizopora</taxon>
    </lineage>
</organism>
<feature type="region of interest" description="Disordered" evidence="1">
    <location>
        <begin position="259"/>
        <end position="291"/>
    </location>
</feature>
<feature type="compositionally biased region" description="Polar residues" evidence="1">
    <location>
        <begin position="260"/>
        <end position="269"/>
    </location>
</feature>
<gene>
    <name evidence="4" type="ORF">SCHPADRAFT_935980</name>
</gene>
<evidence type="ECO:0000256" key="2">
    <source>
        <dbReference type="SAM" id="Phobius"/>
    </source>
</evidence>
<keyword evidence="5" id="KW-1185">Reference proteome</keyword>
<proteinExistence type="predicted"/>
<evidence type="ECO:0000256" key="1">
    <source>
        <dbReference type="SAM" id="MobiDB-lite"/>
    </source>
</evidence>
<dbReference type="InParanoid" id="A0A0H2S338"/>
<dbReference type="Gene3D" id="2.60.120.260">
    <property type="entry name" value="Galactose-binding domain-like"/>
    <property type="match status" value="1"/>
</dbReference>